<dbReference type="AlphaFoldDB" id="A0A5D3DTJ1"/>
<evidence type="ECO:0000313" key="4">
    <source>
        <dbReference type="Proteomes" id="UP000321947"/>
    </source>
</evidence>
<dbReference type="EMBL" id="SSTE01014335">
    <property type="protein sequence ID" value="KAA0046160.1"/>
    <property type="molecule type" value="Genomic_DNA"/>
</dbReference>
<organism evidence="2 4">
    <name type="scientific">Cucumis melo var. makuwa</name>
    <name type="common">Oriental melon</name>
    <dbReference type="NCBI Taxonomy" id="1194695"/>
    <lineage>
        <taxon>Eukaryota</taxon>
        <taxon>Viridiplantae</taxon>
        <taxon>Streptophyta</taxon>
        <taxon>Embryophyta</taxon>
        <taxon>Tracheophyta</taxon>
        <taxon>Spermatophyta</taxon>
        <taxon>Magnoliopsida</taxon>
        <taxon>eudicotyledons</taxon>
        <taxon>Gunneridae</taxon>
        <taxon>Pentapetalae</taxon>
        <taxon>rosids</taxon>
        <taxon>fabids</taxon>
        <taxon>Cucurbitales</taxon>
        <taxon>Cucurbitaceae</taxon>
        <taxon>Benincaseae</taxon>
        <taxon>Cucumis</taxon>
    </lineage>
</organism>
<reference evidence="3 4" key="1">
    <citation type="submission" date="2019-08" db="EMBL/GenBank/DDBJ databases">
        <title>Draft genome sequences of two oriental melons (Cucumis melo L. var makuwa).</title>
        <authorList>
            <person name="Kwon S.-Y."/>
        </authorList>
    </citation>
    <scope>NUCLEOTIDE SEQUENCE [LARGE SCALE GENOMIC DNA]</scope>
    <source>
        <strain evidence="4">cv. Chang Bougi</strain>
        <strain evidence="3">cv. SW 3</strain>
        <tissue evidence="2">Leaf</tissue>
    </source>
</reference>
<evidence type="ECO:0000313" key="3">
    <source>
        <dbReference type="Proteomes" id="UP000321393"/>
    </source>
</evidence>
<gene>
    <name evidence="2" type="ORF">E5676_scaffold4540G00060</name>
    <name evidence="1" type="ORF">E6C27_scaffold376G00060</name>
</gene>
<comment type="caution">
    <text evidence="2">The sequence shown here is derived from an EMBL/GenBank/DDBJ whole genome shotgun (WGS) entry which is preliminary data.</text>
</comment>
<proteinExistence type="predicted"/>
<dbReference type="Proteomes" id="UP000321947">
    <property type="component" value="Unassembled WGS sequence"/>
</dbReference>
<sequence>MPNGRNQSFLSSIVTPKEELNEVRNQFEELSKSVKMMTSGTHKLDDLLGQGKRCDDKRGLGFSERGSDRTKNKTCVCKRRTEWRPKVNMENCKVAFTSVHNPTSTDQYVNSGCSRHMTEIASFFSKLSECNAGSVMFNYSSVHTMVVTRVKSYQSTAFVLVHHSFASFESSHMTPIDVVGTAPFVIYLNMRLFQGSHISDVSVEFDTVSGDSRASAAVSLTIGQPLVLSVVCVQALMVESLSLTGQITWLFGFSPLYLMRCACLQK</sequence>
<dbReference type="EMBL" id="SSTD01003315">
    <property type="protein sequence ID" value="TYK26858.1"/>
    <property type="molecule type" value="Genomic_DNA"/>
</dbReference>
<name>A0A5D3DTJ1_CUCMM</name>
<evidence type="ECO:0000313" key="1">
    <source>
        <dbReference type="EMBL" id="KAA0046160.1"/>
    </source>
</evidence>
<accession>A0A5D3DTJ1</accession>
<protein>
    <submittedName>
        <fullName evidence="2">Flocculation protein FLO11-like</fullName>
    </submittedName>
</protein>
<evidence type="ECO:0000313" key="2">
    <source>
        <dbReference type="EMBL" id="TYK26858.1"/>
    </source>
</evidence>
<dbReference type="Proteomes" id="UP000321393">
    <property type="component" value="Unassembled WGS sequence"/>
</dbReference>